<keyword evidence="1" id="KW-0862">Zinc</keyword>
<feature type="domain" description="C2H2-type" evidence="3">
    <location>
        <begin position="578"/>
        <end position="607"/>
    </location>
</feature>
<feature type="compositionally biased region" description="Polar residues" evidence="2">
    <location>
        <begin position="36"/>
        <end position="50"/>
    </location>
</feature>
<dbReference type="EMBL" id="BMAT01010226">
    <property type="protein sequence ID" value="GFS22747.1"/>
    <property type="molecule type" value="Genomic_DNA"/>
</dbReference>
<dbReference type="InterPro" id="IPR013087">
    <property type="entry name" value="Znf_C2H2_type"/>
</dbReference>
<feature type="region of interest" description="Disordered" evidence="2">
    <location>
        <begin position="457"/>
        <end position="480"/>
    </location>
</feature>
<dbReference type="GO" id="GO:0008270">
    <property type="term" value="F:zinc ion binding"/>
    <property type="evidence" value="ECO:0007669"/>
    <property type="project" value="UniProtKB-KW"/>
</dbReference>
<accession>A0AAV4JMI9</accession>
<keyword evidence="1" id="KW-0863">Zinc-finger</keyword>
<organism evidence="4 5">
    <name type="scientific">Elysia marginata</name>
    <dbReference type="NCBI Taxonomy" id="1093978"/>
    <lineage>
        <taxon>Eukaryota</taxon>
        <taxon>Metazoa</taxon>
        <taxon>Spiralia</taxon>
        <taxon>Lophotrochozoa</taxon>
        <taxon>Mollusca</taxon>
        <taxon>Gastropoda</taxon>
        <taxon>Heterobranchia</taxon>
        <taxon>Euthyneura</taxon>
        <taxon>Panpulmonata</taxon>
        <taxon>Sacoglossa</taxon>
        <taxon>Placobranchoidea</taxon>
        <taxon>Plakobranchidae</taxon>
        <taxon>Elysia</taxon>
    </lineage>
</organism>
<dbReference type="SMART" id="SM00355">
    <property type="entry name" value="ZnF_C2H2"/>
    <property type="match status" value="5"/>
</dbReference>
<reference evidence="4 5" key="1">
    <citation type="journal article" date="2021" name="Elife">
        <title>Chloroplast acquisition without the gene transfer in kleptoplastic sea slugs, Plakobranchus ocellatus.</title>
        <authorList>
            <person name="Maeda T."/>
            <person name="Takahashi S."/>
            <person name="Yoshida T."/>
            <person name="Shimamura S."/>
            <person name="Takaki Y."/>
            <person name="Nagai Y."/>
            <person name="Toyoda A."/>
            <person name="Suzuki Y."/>
            <person name="Arimoto A."/>
            <person name="Ishii H."/>
            <person name="Satoh N."/>
            <person name="Nishiyama T."/>
            <person name="Hasebe M."/>
            <person name="Maruyama T."/>
            <person name="Minagawa J."/>
            <person name="Obokata J."/>
            <person name="Shigenobu S."/>
        </authorList>
    </citation>
    <scope>NUCLEOTIDE SEQUENCE [LARGE SCALE GENOMIC DNA]</scope>
</reference>
<keyword evidence="5" id="KW-1185">Reference proteome</keyword>
<comment type="caution">
    <text evidence="4">The sequence shown here is derived from an EMBL/GenBank/DDBJ whole genome shotgun (WGS) entry which is preliminary data.</text>
</comment>
<feature type="region of interest" description="Disordered" evidence="2">
    <location>
        <begin position="1"/>
        <end position="65"/>
    </location>
</feature>
<protein>
    <recommendedName>
        <fullName evidence="3">C2H2-type domain-containing protein</fullName>
    </recommendedName>
</protein>
<dbReference type="Gene3D" id="3.30.160.60">
    <property type="entry name" value="Classic Zinc Finger"/>
    <property type="match status" value="1"/>
</dbReference>
<keyword evidence="1" id="KW-0479">Metal-binding</keyword>
<feature type="compositionally biased region" description="Basic and acidic residues" evidence="2">
    <location>
        <begin position="465"/>
        <end position="476"/>
    </location>
</feature>
<proteinExistence type="predicted"/>
<dbReference type="PROSITE" id="PS50157">
    <property type="entry name" value="ZINC_FINGER_C2H2_2"/>
    <property type="match status" value="1"/>
</dbReference>
<evidence type="ECO:0000256" key="1">
    <source>
        <dbReference type="PROSITE-ProRule" id="PRU00042"/>
    </source>
</evidence>
<evidence type="ECO:0000259" key="3">
    <source>
        <dbReference type="PROSITE" id="PS50157"/>
    </source>
</evidence>
<dbReference type="AlphaFoldDB" id="A0AAV4JMI9"/>
<gene>
    <name evidence="4" type="ORF">ElyMa_005116400</name>
</gene>
<name>A0AAV4JMI9_9GAST</name>
<evidence type="ECO:0000256" key="2">
    <source>
        <dbReference type="SAM" id="MobiDB-lite"/>
    </source>
</evidence>
<dbReference type="PROSITE" id="PS00028">
    <property type="entry name" value="ZINC_FINGER_C2H2_1"/>
    <property type="match status" value="2"/>
</dbReference>
<dbReference type="Proteomes" id="UP000762676">
    <property type="component" value="Unassembled WGS sequence"/>
</dbReference>
<evidence type="ECO:0000313" key="5">
    <source>
        <dbReference type="Proteomes" id="UP000762676"/>
    </source>
</evidence>
<sequence length="823" mass="90334">MANQTPPYRHVVGEDPNSGKTADSEDQQRKLAAIHSGSTSPEFHSQSQGSMVHEDSGAGTILNLDDSGAQISFDKVWSQSPETVNQPRGDGEMHSESECLETAKVLDGRHHGLEKVNLLSLPVETNLSLQSLHVEAVSCDDSGHIDNVSDCEEDSSYDDLKHSMSSQGSFIAVGVLDVPISKDADVSVEGESNISMCENPIFPQGENTLNDIATDDSGNRNMSRLQEDNDQTVGSLGKTSLQIYNEASKMDISTDKVISVPDKKDDACDMIQPSDKSGTTRISNLSDVAEHENANEGFFEKSKDSSSLGDVNKVSRECAKRAGGEPIESGCLKYLIGSASDNTDSEENGTSAMPSVVDNQSASQQVEPVTAQPYKSVSVCKGINVLSVENKASDQIVHYEYLDGREIPSQTTLQAKTSVETNTVANLKGVESLDKLCFSYVPARSSAKKALSKMKSTLEEEGDTESDKNSGTEAKKTKPVRLKIKTSGEKVMKTFGKTPLLQPRNSFGVASTSSIATSTSLYQTTKSIYPMYKCEYCVDIHPGSLKKIKTHLRHRHKNMPPVVINCSKQKEKKKCKSFVCPHLSCFKLFYTVEDLDNHKHTHAVHKKPKERTTLNSSCSSTGHSFIHHVDVSQTKVPSSSTPLHPQAKTLAVPNTHSLSTMPKIRSCRVELRNLGISEVQAITQRHKRHEAKYLCLYCTDYVYESSLSAMKSHYIQEHEGQMMVMRDTEARRAQQPSRIYVCSSPGCEYNCVSKHGLDAHVRLEHSTSSCSYVYQCALCGWFTSSHASANQHLQSQHSPDEGASLVHMQVMVDEFGQTSKKIV</sequence>
<evidence type="ECO:0000313" key="4">
    <source>
        <dbReference type="EMBL" id="GFS22747.1"/>
    </source>
</evidence>